<protein>
    <submittedName>
        <fullName evidence="7">Uncharacterized membrane protein YkvA, DUF1232 family</fullName>
    </submittedName>
</protein>
<comment type="subcellular location">
    <subcellularLocation>
        <location evidence="1">Endomembrane system</location>
        <topology evidence="1">Multi-pass membrane protein</topology>
    </subcellularLocation>
</comment>
<keyword evidence="3 5" id="KW-1133">Transmembrane helix</keyword>
<feature type="transmembrane region" description="Helical" evidence="5">
    <location>
        <begin position="70"/>
        <end position="89"/>
    </location>
</feature>
<name>A0A1I2MC36_9FLAO</name>
<dbReference type="AlphaFoldDB" id="A0A1I2MC36"/>
<proteinExistence type="predicted"/>
<evidence type="ECO:0000256" key="5">
    <source>
        <dbReference type="SAM" id="Phobius"/>
    </source>
</evidence>
<keyword evidence="8" id="KW-1185">Reference proteome</keyword>
<evidence type="ECO:0000256" key="2">
    <source>
        <dbReference type="ARBA" id="ARBA00022692"/>
    </source>
</evidence>
<dbReference type="Proteomes" id="UP000199116">
    <property type="component" value="Unassembled WGS sequence"/>
</dbReference>
<dbReference type="InterPro" id="IPR010652">
    <property type="entry name" value="DUF1232"/>
</dbReference>
<dbReference type="EMBL" id="FOOH01000012">
    <property type="protein sequence ID" value="SFF88468.1"/>
    <property type="molecule type" value="Genomic_DNA"/>
</dbReference>
<evidence type="ECO:0000313" key="8">
    <source>
        <dbReference type="Proteomes" id="UP000199116"/>
    </source>
</evidence>
<sequence length="130" mass="14913">MSKIDNETIKKEHKKLQDDFEEEDIDDVLEDEDAIKSKFENKGKLQRYLDDAVILFSLLKDYANGNYREVPFNVIAAIGGALLYVLSPIDLIPDFIPIIGYLDDAAVVAFCLNLIEKDLISYKIWKKQEV</sequence>
<reference evidence="8" key="1">
    <citation type="submission" date="2016-10" db="EMBL/GenBank/DDBJ databases">
        <authorList>
            <person name="Varghese N."/>
            <person name="Submissions S."/>
        </authorList>
    </citation>
    <scope>NUCLEOTIDE SEQUENCE [LARGE SCALE GENOMIC DNA]</scope>
    <source>
        <strain evidence="8">DSM 23515</strain>
    </source>
</reference>
<dbReference type="GO" id="GO:0012505">
    <property type="term" value="C:endomembrane system"/>
    <property type="evidence" value="ECO:0007669"/>
    <property type="project" value="UniProtKB-SubCell"/>
</dbReference>
<evidence type="ECO:0000256" key="4">
    <source>
        <dbReference type="ARBA" id="ARBA00023136"/>
    </source>
</evidence>
<feature type="transmembrane region" description="Helical" evidence="5">
    <location>
        <begin position="95"/>
        <end position="115"/>
    </location>
</feature>
<dbReference type="Pfam" id="PF06803">
    <property type="entry name" value="DUF1232"/>
    <property type="match status" value="1"/>
</dbReference>
<evidence type="ECO:0000256" key="1">
    <source>
        <dbReference type="ARBA" id="ARBA00004127"/>
    </source>
</evidence>
<evidence type="ECO:0000313" key="7">
    <source>
        <dbReference type="EMBL" id="SFF88468.1"/>
    </source>
</evidence>
<feature type="domain" description="DUF1232" evidence="6">
    <location>
        <begin position="75"/>
        <end position="110"/>
    </location>
</feature>
<keyword evidence="4 5" id="KW-0472">Membrane</keyword>
<accession>A0A1I2MC36</accession>
<organism evidence="7 8">
    <name type="scientific">Salegentibacter agarivorans</name>
    <dbReference type="NCBI Taxonomy" id="345907"/>
    <lineage>
        <taxon>Bacteria</taxon>
        <taxon>Pseudomonadati</taxon>
        <taxon>Bacteroidota</taxon>
        <taxon>Flavobacteriia</taxon>
        <taxon>Flavobacteriales</taxon>
        <taxon>Flavobacteriaceae</taxon>
        <taxon>Salegentibacter</taxon>
    </lineage>
</organism>
<gene>
    <name evidence="7" type="ORF">SAMN04488033_112104</name>
</gene>
<evidence type="ECO:0000259" key="6">
    <source>
        <dbReference type="Pfam" id="PF06803"/>
    </source>
</evidence>
<keyword evidence="2 5" id="KW-0812">Transmembrane</keyword>
<evidence type="ECO:0000256" key="3">
    <source>
        <dbReference type="ARBA" id="ARBA00022989"/>
    </source>
</evidence>